<evidence type="ECO:0000313" key="2">
    <source>
        <dbReference type="EMBL" id="KRL90351.1"/>
    </source>
</evidence>
<comment type="caution">
    <text evidence="2">The sequence shown here is derived from an EMBL/GenBank/DDBJ whole genome shotgun (WGS) entry which is preliminary data.</text>
</comment>
<feature type="compositionally biased region" description="Basic and acidic residues" evidence="1">
    <location>
        <begin position="126"/>
        <end position="140"/>
    </location>
</feature>
<reference evidence="2 3" key="1">
    <citation type="journal article" date="2015" name="Genome Announc.">
        <title>Expanding the biotechnology potential of lactobacilli through comparative genomics of 213 strains and associated genera.</title>
        <authorList>
            <person name="Sun Z."/>
            <person name="Harris H.M."/>
            <person name="McCann A."/>
            <person name="Guo C."/>
            <person name="Argimon S."/>
            <person name="Zhang W."/>
            <person name="Yang X."/>
            <person name="Jeffery I.B."/>
            <person name="Cooney J.C."/>
            <person name="Kagawa T.F."/>
            <person name="Liu W."/>
            <person name="Song Y."/>
            <person name="Salvetti E."/>
            <person name="Wrobel A."/>
            <person name="Rasinkangas P."/>
            <person name="Parkhill J."/>
            <person name="Rea M.C."/>
            <person name="O'Sullivan O."/>
            <person name="Ritari J."/>
            <person name="Douillard F.P."/>
            <person name="Paul Ross R."/>
            <person name="Yang R."/>
            <person name="Briner A.E."/>
            <person name="Felis G.E."/>
            <person name="de Vos W.M."/>
            <person name="Barrangou R."/>
            <person name="Klaenhammer T.R."/>
            <person name="Caufield P.W."/>
            <person name="Cui Y."/>
            <person name="Zhang H."/>
            <person name="O'Toole P.W."/>
        </authorList>
    </citation>
    <scope>NUCLEOTIDE SEQUENCE [LARGE SCALE GENOMIC DNA]</scope>
    <source>
        <strain evidence="2 3">DSM 16043</strain>
    </source>
</reference>
<dbReference type="InterPro" id="IPR016977">
    <property type="entry name" value="ComGF"/>
</dbReference>
<dbReference type="PATRIC" id="fig|1423763.3.peg.260"/>
<keyword evidence="3" id="KW-1185">Reference proteome</keyword>
<proteinExistence type="predicted"/>
<gene>
    <name evidence="2" type="ORF">FC46_GL000255</name>
</gene>
<protein>
    <recommendedName>
        <fullName evidence="4">Competence protein ComGF</fullName>
    </recommendedName>
</protein>
<sequence>MQNLRNAQKIGHKTDEVAYAYVQFDRFLHDDGESYTMPDKSHSSKAVFKHVNSRGKEESYSLEFYVKNGNKMLRTSTSSGGHMPLLVNLKDAKLKTDDEHIEIDLMEKDGRRSVLTFRLNKKAKKAEKDSTKESDNKTEGDNEDEETEEDEG</sequence>
<dbReference type="AlphaFoldDB" id="A0A0R1UAH6"/>
<name>A0A0R1UAH6_9LACO</name>
<feature type="compositionally biased region" description="Acidic residues" evidence="1">
    <location>
        <begin position="141"/>
        <end position="152"/>
    </location>
</feature>
<dbReference type="Pfam" id="PF15980">
    <property type="entry name" value="ComGF"/>
    <property type="match status" value="1"/>
</dbReference>
<dbReference type="Proteomes" id="UP000051036">
    <property type="component" value="Unassembled WGS sequence"/>
</dbReference>
<dbReference type="STRING" id="1423763.FC46_GL000255"/>
<evidence type="ECO:0000256" key="1">
    <source>
        <dbReference type="SAM" id="MobiDB-lite"/>
    </source>
</evidence>
<organism evidence="2 3">
    <name type="scientific">Lactobacillus kalixensis DSM 16043</name>
    <dbReference type="NCBI Taxonomy" id="1423763"/>
    <lineage>
        <taxon>Bacteria</taxon>
        <taxon>Bacillati</taxon>
        <taxon>Bacillota</taxon>
        <taxon>Bacilli</taxon>
        <taxon>Lactobacillales</taxon>
        <taxon>Lactobacillaceae</taxon>
        <taxon>Lactobacillus</taxon>
    </lineage>
</organism>
<evidence type="ECO:0000313" key="3">
    <source>
        <dbReference type="Proteomes" id="UP000051036"/>
    </source>
</evidence>
<feature type="region of interest" description="Disordered" evidence="1">
    <location>
        <begin position="117"/>
        <end position="152"/>
    </location>
</feature>
<accession>A0A0R1UAH6</accession>
<evidence type="ECO:0008006" key="4">
    <source>
        <dbReference type="Google" id="ProtNLM"/>
    </source>
</evidence>
<dbReference type="EMBL" id="AZFM01000011">
    <property type="protein sequence ID" value="KRL90351.1"/>
    <property type="molecule type" value="Genomic_DNA"/>
</dbReference>